<evidence type="ECO:0000313" key="1">
    <source>
        <dbReference type="EMBL" id="KUO16771.1"/>
    </source>
</evidence>
<name>A0A101UTW1_9ACTN</name>
<dbReference type="STRING" id="909626.AQJ91_33930"/>
<evidence type="ECO:0000313" key="2">
    <source>
        <dbReference type="Proteomes" id="UP000053260"/>
    </source>
</evidence>
<protein>
    <submittedName>
        <fullName evidence="1">Uncharacterized protein</fullName>
    </submittedName>
</protein>
<reference evidence="1 2" key="1">
    <citation type="submission" date="2015-10" db="EMBL/GenBank/DDBJ databases">
        <title>Draft genome sequence of Streptomyces sp. RV15, isolated from a marine sponge.</title>
        <authorList>
            <person name="Ruckert C."/>
            <person name="Abdelmohsen U.R."/>
            <person name="Winkler A."/>
            <person name="Hentschel U."/>
            <person name="Kalinowski J."/>
            <person name="Kampfer P."/>
            <person name="Glaeser S."/>
        </authorList>
    </citation>
    <scope>NUCLEOTIDE SEQUENCE [LARGE SCALE GENOMIC DNA]</scope>
    <source>
        <strain evidence="1 2">RV15</strain>
    </source>
</reference>
<dbReference type="RefSeq" id="WP_067029287.1">
    <property type="nucleotide sequence ID" value="NZ_KQ949102.1"/>
</dbReference>
<dbReference type="EMBL" id="LMXB01000083">
    <property type="protein sequence ID" value="KUO16771.1"/>
    <property type="molecule type" value="Genomic_DNA"/>
</dbReference>
<dbReference type="OrthoDB" id="4317980at2"/>
<keyword evidence="2" id="KW-1185">Reference proteome</keyword>
<proteinExistence type="predicted"/>
<dbReference type="AlphaFoldDB" id="A0A101UTW1"/>
<accession>A0A101UTW1</accession>
<dbReference type="Proteomes" id="UP000053260">
    <property type="component" value="Unassembled WGS sequence"/>
</dbReference>
<sequence>MPATDPIAPQTSTVYAPATVCRPLTAAADDGTVSLDARARQYARSLPGPFRYELKGVTFALPSPYTLSLTQWRRFHDGSDALAAFQAVLGEPKAREMTAAGFTLGDLAVIVAEWEHRSGVRR</sequence>
<comment type="caution">
    <text evidence="1">The sequence shown here is derived from an EMBL/GenBank/DDBJ whole genome shotgun (WGS) entry which is preliminary data.</text>
</comment>
<organism evidence="1 2">
    <name type="scientific">Streptomyces dysideae</name>
    <dbReference type="NCBI Taxonomy" id="909626"/>
    <lineage>
        <taxon>Bacteria</taxon>
        <taxon>Bacillati</taxon>
        <taxon>Actinomycetota</taxon>
        <taxon>Actinomycetes</taxon>
        <taxon>Kitasatosporales</taxon>
        <taxon>Streptomycetaceae</taxon>
        <taxon>Streptomyces</taxon>
    </lineage>
</organism>
<gene>
    <name evidence="1" type="ORF">AQJ91_33930</name>
</gene>